<evidence type="ECO:0000313" key="13">
    <source>
        <dbReference type="Proteomes" id="UP000265631"/>
    </source>
</evidence>
<keyword evidence="8 11" id="KW-1133">Transmembrane helix</keyword>
<evidence type="ECO:0000256" key="11">
    <source>
        <dbReference type="RuleBase" id="RU362127"/>
    </source>
</evidence>
<keyword evidence="13" id="KW-1185">Reference proteome</keyword>
<dbReference type="InterPro" id="IPR013969">
    <property type="entry name" value="Oligosacch_biosynth_Alg14"/>
</dbReference>
<proteinExistence type="inferred from homology"/>
<evidence type="ECO:0000256" key="9">
    <source>
        <dbReference type="ARBA" id="ARBA00023136"/>
    </source>
</evidence>
<gene>
    <name evidence="11" type="primary">ALG14</name>
    <name evidence="12" type="ORF">FIE12Z_11974</name>
</gene>
<dbReference type="AlphaFoldDB" id="A0A395M7H2"/>
<comment type="caution">
    <text evidence="11">Lacks conserved residue(s) required for the propagation of feature annotation.</text>
</comment>
<name>A0A395M7H2_9HYPO</name>
<comment type="caution">
    <text evidence="12">The sequence shown here is derived from an EMBL/GenBank/DDBJ whole genome shotgun (WGS) entry which is preliminary data.</text>
</comment>
<protein>
    <recommendedName>
        <fullName evidence="5 11">UDP-N-acetylglucosamine transferase subunit ALG14</fullName>
    </recommendedName>
    <alternativeName>
        <fullName evidence="10 11">Asparagine-linked glycosylation protein 14</fullName>
    </alternativeName>
</protein>
<comment type="function">
    <text evidence="11">Involved in protein N-glycosylation. Essential for the second step of the dolichol-linked oligosaccharide pathway. Anchors the catalytic subunit ALG13 to the ER.</text>
</comment>
<dbReference type="PANTHER" id="PTHR12154">
    <property type="entry name" value="GLYCOSYL TRANSFERASE-RELATED"/>
    <property type="match status" value="1"/>
</dbReference>
<evidence type="ECO:0000256" key="1">
    <source>
        <dbReference type="ARBA" id="ARBA00004389"/>
    </source>
</evidence>
<sequence length="278" mass="31187">MEPTLILAGLGGVALAFAALFWSSSQFANILLTILVICNAILIFSTARHTQLIRARRKFRPSRQAFRDQRNNAHDYYLFVLGSGGHTKEMLMMMDDGYCSFRNFHRRYLISSGDTMSANHLEDYETELKALCASEGKEPGTYDTVTVARARRIHQSLLTTPFTALLSILGIFPALMTPPANDIGARMRYPTCIFTNGPATGFFVGLTAHLLKLLYIVPETSMHIIYTESWARITTLSITGKLFYYTGIADVLVQHREVADKYGVGYCGEMVFNARREN</sequence>
<keyword evidence="6 11" id="KW-0812">Transmembrane</keyword>
<evidence type="ECO:0000256" key="5">
    <source>
        <dbReference type="ARBA" id="ARBA00017467"/>
    </source>
</evidence>
<keyword evidence="9 11" id="KW-0472">Membrane</keyword>
<dbReference type="Proteomes" id="UP000265631">
    <property type="component" value="Unassembled WGS sequence"/>
</dbReference>
<feature type="transmembrane region" description="Helical" evidence="11">
    <location>
        <begin position="28"/>
        <end position="47"/>
    </location>
</feature>
<dbReference type="PANTHER" id="PTHR12154:SF4">
    <property type="entry name" value="UDP-N-ACETYLGLUCOSAMINE TRANSFERASE SUBUNIT ALG14 HOMOLOG"/>
    <property type="match status" value="1"/>
</dbReference>
<evidence type="ECO:0000313" key="12">
    <source>
        <dbReference type="EMBL" id="RFN43808.1"/>
    </source>
</evidence>
<feature type="transmembrane region" description="Helical" evidence="11">
    <location>
        <begin position="196"/>
        <end position="217"/>
    </location>
</feature>
<dbReference type="GO" id="GO:0004577">
    <property type="term" value="F:N-acetylglucosaminyldiphosphodolichol N-acetylglucosaminyltransferase activity"/>
    <property type="evidence" value="ECO:0007669"/>
    <property type="project" value="TreeGrafter"/>
</dbReference>
<evidence type="ECO:0000256" key="3">
    <source>
        <dbReference type="ARBA" id="ARBA00009731"/>
    </source>
</evidence>
<evidence type="ECO:0000256" key="4">
    <source>
        <dbReference type="ARBA" id="ARBA00011335"/>
    </source>
</evidence>
<comment type="similarity">
    <text evidence="3 11">Belongs to the ALG14 family.</text>
</comment>
<evidence type="ECO:0000256" key="2">
    <source>
        <dbReference type="ARBA" id="ARBA00004590"/>
    </source>
</evidence>
<evidence type="ECO:0000256" key="8">
    <source>
        <dbReference type="ARBA" id="ARBA00022989"/>
    </source>
</evidence>
<dbReference type="EMBL" id="PXXK01000506">
    <property type="protein sequence ID" value="RFN43808.1"/>
    <property type="molecule type" value="Genomic_DNA"/>
</dbReference>
<comment type="subcellular location">
    <subcellularLocation>
        <location evidence="1 11">Endoplasmic reticulum membrane</location>
        <topology evidence="1 11">Single-pass membrane protein</topology>
    </subcellularLocation>
    <subcellularLocation>
        <location evidence="2">Nucleus membrane</location>
        <topology evidence="2">Single-pass membrane protein</topology>
    </subcellularLocation>
</comment>
<keyword evidence="12" id="KW-0808">Transferase</keyword>
<evidence type="ECO:0000256" key="6">
    <source>
        <dbReference type="ARBA" id="ARBA00022692"/>
    </source>
</evidence>
<dbReference type="GO" id="GO:0043541">
    <property type="term" value="C:UDP-N-acetylglucosamine transferase complex"/>
    <property type="evidence" value="ECO:0007669"/>
    <property type="project" value="TreeGrafter"/>
</dbReference>
<evidence type="ECO:0000256" key="10">
    <source>
        <dbReference type="ARBA" id="ARBA00032062"/>
    </source>
</evidence>
<dbReference type="STRING" id="2594813.A0A395M7H2"/>
<keyword evidence="7 11" id="KW-0256">Endoplasmic reticulum</keyword>
<evidence type="ECO:0000256" key="7">
    <source>
        <dbReference type="ARBA" id="ARBA00022824"/>
    </source>
</evidence>
<reference evidence="12 13" key="1">
    <citation type="journal article" date="2018" name="PLoS Pathog.">
        <title>Evolution of structural diversity of trichothecenes, a family of toxins produced by plant pathogenic and entomopathogenic fungi.</title>
        <authorList>
            <person name="Proctor R.H."/>
            <person name="McCormick S.P."/>
            <person name="Kim H.S."/>
            <person name="Cardoza R.E."/>
            <person name="Stanley A.M."/>
            <person name="Lindo L."/>
            <person name="Kelly A."/>
            <person name="Brown D.W."/>
            <person name="Lee T."/>
            <person name="Vaughan M.M."/>
            <person name="Alexander N.J."/>
            <person name="Busman M."/>
            <person name="Gutierrez S."/>
        </authorList>
    </citation>
    <scope>NUCLEOTIDE SEQUENCE [LARGE SCALE GENOMIC DNA]</scope>
    <source>
        <strain evidence="12 13">NRRL 13405</strain>
    </source>
</reference>
<organism evidence="12 13">
    <name type="scientific">Fusarium flagelliforme</name>
    <dbReference type="NCBI Taxonomy" id="2675880"/>
    <lineage>
        <taxon>Eukaryota</taxon>
        <taxon>Fungi</taxon>
        <taxon>Dikarya</taxon>
        <taxon>Ascomycota</taxon>
        <taxon>Pezizomycotina</taxon>
        <taxon>Sordariomycetes</taxon>
        <taxon>Hypocreomycetidae</taxon>
        <taxon>Hypocreales</taxon>
        <taxon>Nectriaceae</taxon>
        <taxon>Fusarium</taxon>
        <taxon>Fusarium incarnatum-equiseti species complex</taxon>
    </lineage>
</organism>
<keyword evidence="12" id="KW-0328">Glycosyltransferase</keyword>
<feature type="transmembrane region" description="Helical" evidence="11">
    <location>
        <begin position="157"/>
        <end position="176"/>
    </location>
</feature>
<dbReference type="GO" id="GO:0031965">
    <property type="term" value="C:nuclear membrane"/>
    <property type="evidence" value="ECO:0007669"/>
    <property type="project" value="UniProtKB-SubCell"/>
</dbReference>
<accession>A0A395M7H2</accession>
<dbReference type="Pfam" id="PF08660">
    <property type="entry name" value="Alg14"/>
    <property type="match status" value="1"/>
</dbReference>
<dbReference type="GO" id="GO:0006488">
    <property type="term" value="P:dolichol-linked oligosaccharide biosynthetic process"/>
    <property type="evidence" value="ECO:0007669"/>
    <property type="project" value="InterPro"/>
</dbReference>
<comment type="subunit">
    <text evidence="4 11">Heterodimer with ALG13 to form a functional enzyme.</text>
</comment>